<keyword evidence="4" id="KW-1185">Reference proteome</keyword>
<feature type="region of interest" description="Disordered" evidence="1">
    <location>
        <begin position="110"/>
        <end position="142"/>
    </location>
</feature>
<feature type="chain" id="PRO_5047160736" evidence="2">
    <location>
        <begin position="25"/>
        <end position="163"/>
    </location>
</feature>
<sequence>MRLPHVSAVLVLGTASLFATPAHAATPTYGCLEIMQEDVSFAIMGVHCESYEGAPTTGELLTEFRIVPNDAESPGYLCRIPPGRTVSGYAGGYPSSVLGLSCRQEGAGQTPSLTFSLAPSPSPSPSSSPSLPNQAGADPASSESFRPFGLFLGLGPWGPVAFR</sequence>
<evidence type="ECO:0000256" key="2">
    <source>
        <dbReference type="SAM" id="SignalP"/>
    </source>
</evidence>
<dbReference type="EMBL" id="BAAATE010000016">
    <property type="protein sequence ID" value="GAA2674353.1"/>
    <property type="molecule type" value="Genomic_DNA"/>
</dbReference>
<evidence type="ECO:0000256" key="1">
    <source>
        <dbReference type="SAM" id="MobiDB-lite"/>
    </source>
</evidence>
<name>A0ABN3SF53_9ACTN</name>
<keyword evidence="2" id="KW-0732">Signal</keyword>
<protein>
    <submittedName>
        <fullName evidence="3">Uncharacterized protein</fullName>
    </submittedName>
</protein>
<accession>A0ABN3SF53</accession>
<dbReference type="Proteomes" id="UP001501666">
    <property type="component" value="Unassembled WGS sequence"/>
</dbReference>
<evidence type="ECO:0000313" key="4">
    <source>
        <dbReference type="Proteomes" id="UP001501666"/>
    </source>
</evidence>
<organism evidence="3 4">
    <name type="scientific">Nonomuraea recticatena</name>
    <dbReference type="NCBI Taxonomy" id="46178"/>
    <lineage>
        <taxon>Bacteria</taxon>
        <taxon>Bacillati</taxon>
        <taxon>Actinomycetota</taxon>
        <taxon>Actinomycetes</taxon>
        <taxon>Streptosporangiales</taxon>
        <taxon>Streptosporangiaceae</taxon>
        <taxon>Nonomuraea</taxon>
    </lineage>
</organism>
<evidence type="ECO:0000313" key="3">
    <source>
        <dbReference type="EMBL" id="GAA2674353.1"/>
    </source>
</evidence>
<feature type="signal peptide" evidence="2">
    <location>
        <begin position="1"/>
        <end position="24"/>
    </location>
</feature>
<proteinExistence type="predicted"/>
<comment type="caution">
    <text evidence="3">The sequence shown here is derived from an EMBL/GenBank/DDBJ whole genome shotgun (WGS) entry which is preliminary data.</text>
</comment>
<gene>
    <name evidence="3" type="ORF">GCM10010412_055370</name>
</gene>
<reference evidence="3 4" key="1">
    <citation type="journal article" date="2019" name="Int. J. Syst. Evol. Microbiol.">
        <title>The Global Catalogue of Microorganisms (GCM) 10K type strain sequencing project: providing services to taxonomists for standard genome sequencing and annotation.</title>
        <authorList>
            <consortium name="The Broad Institute Genomics Platform"/>
            <consortium name="The Broad Institute Genome Sequencing Center for Infectious Disease"/>
            <person name="Wu L."/>
            <person name="Ma J."/>
        </authorList>
    </citation>
    <scope>NUCLEOTIDE SEQUENCE [LARGE SCALE GENOMIC DNA]</scope>
    <source>
        <strain evidence="3 4">JCM 6835</strain>
    </source>
</reference>